<sequence length="159" mass="17346">MYIQMNFKAYSRIIVMSYFLELISGCSPPATVPVKNTAPIPVNAVIKAGHTGLSTFVTSTAIFITAVDGQEILSSAVEISPGIHQLEVSWRQESSYDKTAWSASSEMKLMARAGHQYVVKGIPNVDESNSSPPHFTVTFWVEDEQSGEVVSGKKPKHAQ</sequence>
<dbReference type="AlphaFoldDB" id="A0A090ACP6"/>
<name>A0A090ACP6_9GAMM</name>
<protein>
    <submittedName>
        <fullName evidence="1">Uncharacterized protein</fullName>
    </submittedName>
</protein>
<reference evidence="1 2" key="1">
    <citation type="journal article" date="2014" name="ISME J.">
        <title>Ecophysiology of Thioploca ingrica as revealed by the complete genome sequence supplemented with proteomic evidence.</title>
        <authorList>
            <person name="Kojima H."/>
            <person name="Ogura Y."/>
            <person name="Yamamoto N."/>
            <person name="Togashi T."/>
            <person name="Mori H."/>
            <person name="Watanabe T."/>
            <person name="Nemoto F."/>
            <person name="Kurokawa K."/>
            <person name="Hayashi T."/>
            <person name="Fukui M."/>
        </authorList>
    </citation>
    <scope>NUCLEOTIDE SEQUENCE [LARGE SCALE GENOMIC DNA]</scope>
</reference>
<dbReference type="KEGG" id="tig:THII_1236"/>
<organism evidence="1 2">
    <name type="scientific">Thioploca ingrica</name>
    <dbReference type="NCBI Taxonomy" id="40754"/>
    <lineage>
        <taxon>Bacteria</taxon>
        <taxon>Pseudomonadati</taxon>
        <taxon>Pseudomonadota</taxon>
        <taxon>Gammaproteobacteria</taxon>
        <taxon>Thiotrichales</taxon>
        <taxon>Thiotrichaceae</taxon>
        <taxon>Thioploca</taxon>
    </lineage>
</organism>
<keyword evidence="2" id="KW-1185">Reference proteome</keyword>
<evidence type="ECO:0000313" key="2">
    <source>
        <dbReference type="Proteomes" id="UP000031623"/>
    </source>
</evidence>
<dbReference type="Proteomes" id="UP000031623">
    <property type="component" value="Chromosome"/>
</dbReference>
<dbReference type="STRING" id="40754.THII_1236"/>
<dbReference type="HOGENOM" id="CLU_1659923_0_0_6"/>
<proteinExistence type="predicted"/>
<accession>A0A090ACP6</accession>
<gene>
    <name evidence="1" type="ORF">THII_1236</name>
</gene>
<dbReference type="EMBL" id="AP014633">
    <property type="protein sequence ID" value="BAP55533.1"/>
    <property type="molecule type" value="Genomic_DNA"/>
</dbReference>
<evidence type="ECO:0000313" key="1">
    <source>
        <dbReference type="EMBL" id="BAP55533.1"/>
    </source>
</evidence>